<dbReference type="EMBL" id="JACBJI010000001">
    <property type="protein sequence ID" value="NYA69300.1"/>
    <property type="molecule type" value="Genomic_DNA"/>
</dbReference>
<evidence type="ECO:0000259" key="2">
    <source>
        <dbReference type="PROSITE" id="PS51841"/>
    </source>
</evidence>
<evidence type="ECO:0000313" key="4">
    <source>
        <dbReference type="Proteomes" id="UP000535020"/>
    </source>
</evidence>
<dbReference type="InterPro" id="IPR026341">
    <property type="entry name" value="T9SS_type_B"/>
</dbReference>
<dbReference type="Proteomes" id="UP000535020">
    <property type="component" value="Unassembled WGS sequence"/>
</dbReference>
<dbReference type="InterPro" id="IPR001322">
    <property type="entry name" value="Lamin_tail_dom"/>
</dbReference>
<dbReference type="Pfam" id="PF13585">
    <property type="entry name" value="CHU_C"/>
    <property type="match status" value="1"/>
</dbReference>
<sequence>MPLLMCICFSGTAQIYQHDFGSTTISTHPYTVAPTMIDSHLSGSSWTNTANAWTSATGSAGQAIRLTTATAATITLTLQVAANFQMQLNSFGFWTQRSAAGPQNWTLSVNGTSVGSGIVPTIGASTGTIPVSTTISGVTGTVQITLSLSGNTGNGTFRLDDFTLNGSVTSNCSGATVSSIFPVSGPQNTLVTISGSGFTSGSGTSQVAFNGIASSFTVVSDTEIKAYVPAGNTIGPISVTTNGCQGFSAQNFTQIASNATQNYSSDIYISELYDAQAGDGGVIELYNGTNATVNLNGYSIRRYGDVGGTTFYTINLVGSMPAGSIFLIGIGTGTIPCNITGNQYYSTGFNANDEFRLYNNGVWIDDVQAPQNVGYSVIRKPNVVAPLPTFNPSHWDTFTTENCADIGQHDVQQNIPPTPTSPLSVSTCENAQAAFSVNALPGGFTYQWKKLDAAGNWVNVPNTSPFSGGQTTTLTISPVPAGFDESQYYCQMTSAGSSVVSHAAQMTVTPALTPDFQTSLVICSGDVVPTLANVSPNGITGTWNPTVISNTASGSYIFTPNAGQCASAVTLNVSVTNSIVPDFATSLTICQNDVVPTLNSVSPNGITGSWNPSTISNTANGSYIFTPNAGQCASSVTLNVLVTNPIVPDFVTSLTICQNDAVPTLNSVSPNGITGSWNPSTISNTASGSYIFTPNAGQCASAVTLNVSVTNSIVPDFATSLTICQNDAVPTLANVSPNGVSGSWNPSTISNTASGSYIFTPNAGQCASAVTLNVSVTNSIVPDFVTSLTICENDAVPTLNSVSPNGITGSWNPSTISNTASGSYIFTPNAGQCASAVTLSVSVTNPIVPNFATSLTICENDAVPTLANVSPNGVSGSWNPSVISNIASGTYIFTPNAGQCASAVTLNVSVTNSIVPNFATSLAICQNDTVPTLNSVSPNGVSGSWNPTVISNTASGSYVFTPNAGQCASAVTLTVSVTNSIVPDFSTSLAICQNDVSPTLVNVSPNGISGSWNPSVISNTTSGSYIFTPNAGQCASAVTLNVSVTNSIVPDFVTSLAICQNDAVPTLVNVSPNGVSGSWNPSVISNTANGSYVFTPNAGQCALTVTLNVSVTNSIVPDFATSLTICQNDAAPTLANVSPNGVSGSWNPSVISNTASGSYVFTPNAGQCATSVLLTVTVNPLPTPVLHDTLLCADNPSGVLLDTGLPASGYAFQWSLDGNPLTTTTPAHLAMTQGIYSVTVENVVSGCMSSAQATVTEYGGITITAQVPRDFEGHGNVHILVTGGSGNFSYLLDGEQLQLNDGYFDGLDSGEHMVEVRDIDGCAIGSVSFFILYYPRYFTPNGDGFHDAWTISGLPNPGARVYIFDRYGKLLKEMDPSTTTGWDGTFNGRELPSTDYWFKLNYTDRSGKKKDFSAHFSLKR</sequence>
<feature type="domain" description="LTD" evidence="2">
    <location>
        <begin position="251"/>
        <end position="379"/>
    </location>
</feature>
<dbReference type="InterPro" id="IPR013783">
    <property type="entry name" value="Ig-like_fold"/>
</dbReference>
<dbReference type="InterPro" id="IPR036415">
    <property type="entry name" value="Lamin_tail_dom_sf"/>
</dbReference>
<name>A0A7Y9C3X0_9FLAO</name>
<dbReference type="Gene3D" id="2.60.40.10">
    <property type="entry name" value="Immunoglobulins"/>
    <property type="match status" value="1"/>
</dbReference>
<reference evidence="3 4" key="1">
    <citation type="submission" date="2020-07" db="EMBL/GenBank/DDBJ databases">
        <authorList>
            <person name="Sun Q."/>
        </authorList>
    </citation>
    <scope>NUCLEOTIDE SEQUENCE [LARGE SCALE GENOMIC DNA]</scope>
    <source>
        <strain evidence="3 4">MAH-1</strain>
    </source>
</reference>
<dbReference type="SUPFAM" id="SSF81296">
    <property type="entry name" value="E set domains"/>
    <property type="match status" value="1"/>
</dbReference>
<evidence type="ECO:0000313" key="3">
    <source>
        <dbReference type="EMBL" id="NYA69300.1"/>
    </source>
</evidence>
<dbReference type="Pfam" id="PF00932">
    <property type="entry name" value="LTD"/>
    <property type="match status" value="1"/>
</dbReference>
<evidence type="ECO:0000256" key="1">
    <source>
        <dbReference type="ARBA" id="ARBA00022729"/>
    </source>
</evidence>
<dbReference type="InterPro" id="IPR014756">
    <property type="entry name" value="Ig_E-set"/>
</dbReference>
<dbReference type="InterPro" id="IPR014755">
    <property type="entry name" value="Cu-Rt/internalin_Ig-like"/>
</dbReference>
<comment type="caution">
    <text evidence="3">The sequence shown here is derived from an EMBL/GenBank/DDBJ whole genome shotgun (WGS) entry which is preliminary data.</text>
</comment>
<dbReference type="Gene3D" id="2.60.40.1220">
    <property type="match status" value="6"/>
</dbReference>
<keyword evidence="4" id="KW-1185">Reference proteome</keyword>
<dbReference type="CDD" id="cd00603">
    <property type="entry name" value="IPT_PCSR"/>
    <property type="match status" value="1"/>
</dbReference>
<dbReference type="SUPFAM" id="SSF74853">
    <property type="entry name" value="Lamin A/C globular tail domain"/>
    <property type="match status" value="1"/>
</dbReference>
<dbReference type="PROSITE" id="PS51841">
    <property type="entry name" value="LTD"/>
    <property type="match status" value="1"/>
</dbReference>
<protein>
    <submittedName>
        <fullName evidence="3">T9SS type B sorting domain-containing protein</fullName>
    </submittedName>
</protein>
<gene>
    <name evidence="3" type="ORF">HZF10_00095</name>
</gene>
<accession>A0A7Y9C3X0</accession>
<keyword evidence="1" id="KW-0732">Signal</keyword>
<dbReference type="NCBIfam" id="TIGR04131">
    <property type="entry name" value="Bac_Flav_CTERM"/>
    <property type="match status" value="1"/>
</dbReference>
<dbReference type="RefSeq" id="WP_176004126.1">
    <property type="nucleotide sequence ID" value="NZ_JABWMI010000001.1"/>
</dbReference>
<organism evidence="3 4">
    <name type="scientific">Flavobacterium agri</name>
    <dbReference type="NCBI Taxonomy" id="2743471"/>
    <lineage>
        <taxon>Bacteria</taxon>
        <taxon>Pseudomonadati</taxon>
        <taxon>Bacteroidota</taxon>
        <taxon>Flavobacteriia</taxon>
        <taxon>Flavobacteriales</taxon>
        <taxon>Flavobacteriaceae</taxon>
        <taxon>Flavobacterium</taxon>
    </lineage>
</organism>
<proteinExistence type="predicted"/>